<evidence type="ECO:0000256" key="1">
    <source>
        <dbReference type="ARBA" id="ARBA00004496"/>
    </source>
</evidence>
<comment type="caution">
    <text evidence="6">The sequence shown here is derived from an EMBL/GenBank/DDBJ whole genome shotgun (WGS) entry which is preliminary data.</text>
</comment>
<comment type="similarity">
    <text evidence="5">Belongs to the SctL stator family.</text>
</comment>
<accession>A0ABX3XHE9</accession>
<evidence type="ECO:0000313" key="7">
    <source>
        <dbReference type="Proteomes" id="UP000194040"/>
    </source>
</evidence>
<evidence type="ECO:0000256" key="3">
    <source>
        <dbReference type="ARBA" id="ARBA00022490"/>
    </source>
</evidence>
<reference evidence="6 7" key="1">
    <citation type="submission" date="2016-02" db="EMBL/GenBank/DDBJ databases">
        <title>Species-wide whole genome sequencing reveals diversity, host range in Lonsdalea quercina.</title>
        <authorList>
            <person name="Li Y."/>
        </authorList>
    </citation>
    <scope>NUCLEOTIDE SEQUENCE [LARGE SCALE GENOMIC DNA]</scope>
    <source>
        <strain evidence="6 7">LMG 26265</strain>
    </source>
</reference>
<dbReference type="InterPro" id="IPR012842">
    <property type="entry name" value="T3SS_SctL/SctL2"/>
</dbReference>
<gene>
    <name evidence="6" type="ORF">AU512_05795</name>
</gene>
<dbReference type="Proteomes" id="UP000194040">
    <property type="component" value="Unassembled WGS sequence"/>
</dbReference>
<keyword evidence="7" id="KW-1185">Reference proteome</keyword>
<keyword evidence="3" id="KW-0963">Cytoplasm</keyword>
<sequence>MRRIPLTELEWPLPNQRIIPAEQLALAYQQAEAAKIAHRDAVAIVNAARRKAEKLIQEAKRFRRHTEAETREELETLRKTTVDQCETQWLQAHVTRLLADEALEREVVNAVSNRIHRSLKQVLTAWFEQQPYDTTLCARLARQAEQMAAEGALTLHFHPEHQEKMQAEFGARFTFVPEPDFPRDRAVLASSQLSVTFSLSNHFQQLLTWLHSPCTETGEQNESIG</sequence>
<organism evidence="6 7">
    <name type="scientific">Lonsdalea iberica</name>
    <dbReference type="NCBI Taxonomy" id="1082703"/>
    <lineage>
        <taxon>Bacteria</taxon>
        <taxon>Pseudomonadati</taxon>
        <taxon>Pseudomonadota</taxon>
        <taxon>Gammaproteobacteria</taxon>
        <taxon>Enterobacterales</taxon>
        <taxon>Pectobacteriaceae</taxon>
        <taxon>Lonsdalea</taxon>
    </lineage>
</organism>
<evidence type="ECO:0000256" key="2">
    <source>
        <dbReference type="ARBA" id="ARBA00022448"/>
    </source>
</evidence>
<dbReference type="NCBIfam" id="TIGR02499">
    <property type="entry name" value="HrpE_YscL_not"/>
    <property type="match status" value="1"/>
</dbReference>
<comment type="subcellular location">
    <subcellularLocation>
        <location evidence="1">Cytoplasm</location>
    </subcellularLocation>
</comment>
<keyword evidence="2" id="KW-0813">Transport</keyword>
<proteinExistence type="inferred from homology"/>
<evidence type="ECO:0000313" key="6">
    <source>
        <dbReference type="EMBL" id="OSN10903.1"/>
    </source>
</evidence>
<evidence type="ECO:0000256" key="4">
    <source>
        <dbReference type="ARBA" id="ARBA00022927"/>
    </source>
</evidence>
<protein>
    <submittedName>
        <fullName evidence="6">Secretion protein</fullName>
    </submittedName>
</protein>
<keyword evidence="4" id="KW-0653">Protein transport</keyword>
<name>A0ABX3XHE9_9GAMM</name>
<evidence type="ECO:0000256" key="5">
    <source>
        <dbReference type="ARBA" id="ARBA00024335"/>
    </source>
</evidence>
<dbReference type="EMBL" id="LUTQ01000012">
    <property type="protein sequence ID" value="OSN10903.1"/>
    <property type="molecule type" value="Genomic_DNA"/>
</dbReference>
<dbReference type="RefSeq" id="WP_094100563.1">
    <property type="nucleotide sequence ID" value="NZ_LUTQ01000012.1"/>
</dbReference>